<dbReference type="GO" id="GO:0018741">
    <property type="term" value="F:linear primary-alkylsulfatase activity"/>
    <property type="evidence" value="ECO:0007669"/>
    <property type="project" value="InterPro"/>
</dbReference>
<reference evidence="2" key="1">
    <citation type="submission" date="2020-10" db="EMBL/GenBank/DDBJ databases">
        <authorList>
            <person name="Gilroy R."/>
        </authorList>
    </citation>
    <scope>NUCLEOTIDE SEQUENCE</scope>
    <source>
        <strain evidence="2">CHK195-11698</strain>
    </source>
</reference>
<dbReference type="InterPro" id="IPR038536">
    <property type="entry name" value="Alkyl/aryl-sulf_dimr_sf"/>
</dbReference>
<name>A0A9D1HPV5_9FIRM</name>
<organism evidence="2 3">
    <name type="scientific">Candidatus Fimiplasma intestinipullorum</name>
    <dbReference type="NCBI Taxonomy" id="2840825"/>
    <lineage>
        <taxon>Bacteria</taxon>
        <taxon>Bacillati</taxon>
        <taxon>Bacillota</taxon>
        <taxon>Clostridia</taxon>
        <taxon>Eubacteriales</taxon>
        <taxon>Candidatus Fimiplasma</taxon>
    </lineage>
</organism>
<dbReference type="GO" id="GO:0046983">
    <property type="term" value="F:protein dimerization activity"/>
    <property type="evidence" value="ECO:0007669"/>
    <property type="project" value="InterPro"/>
</dbReference>
<dbReference type="PANTHER" id="PTHR43223:SF1">
    <property type="entry name" value="ALKYL_ARYL-SULFATASE BDS1"/>
    <property type="match status" value="1"/>
</dbReference>
<evidence type="ECO:0000313" key="2">
    <source>
        <dbReference type="EMBL" id="HIU13309.1"/>
    </source>
</evidence>
<dbReference type="CDD" id="cd07710">
    <property type="entry name" value="arylsulfatase_Sdsa1-like_MBL-fold"/>
    <property type="match status" value="1"/>
</dbReference>
<dbReference type="SMART" id="SM00849">
    <property type="entry name" value="Lactamase_B"/>
    <property type="match status" value="1"/>
</dbReference>
<dbReference type="GO" id="GO:0018909">
    <property type="term" value="P:dodecyl sulfate metabolic process"/>
    <property type="evidence" value="ECO:0007669"/>
    <property type="project" value="InterPro"/>
</dbReference>
<evidence type="ECO:0000259" key="1">
    <source>
        <dbReference type="SMART" id="SM00849"/>
    </source>
</evidence>
<dbReference type="AlphaFoldDB" id="A0A9D1HPV5"/>
<dbReference type="Pfam" id="PF00753">
    <property type="entry name" value="Lactamase_B"/>
    <property type="match status" value="1"/>
</dbReference>
<dbReference type="Pfam" id="PF14863">
    <property type="entry name" value="Alkyl_sulf_dimr"/>
    <property type="match status" value="1"/>
</dbReference>
<dbReference type="Gene3D" id="1.25.40.880">
    <property type="entry name" value="Alkyl sulfatase, dimerisation domain"/>
    <property type="match status" value="1"/>
</dbReference>
<dbReference type="SUPFAM" id="SSF56281">
    <property type="entry name" value="Metallo-hydrolase/oxidoreductase"/>
    <property type="match status" value="1"/>
</dbReference>
<evidence type="ECO:0000313" key="3">
    <source>
        <dbReference type="Proteomes" id="UP000824175"/>
    </source>
</evidence>
<dbReference type="EMBL" id="DVMJ01000038">
    <property type="protein sequence ID" value="HIU13309.1"/>
    <property type="molecule type" value="Genomic_DNA"/>
</dbReference>
<reference evidence="2" key="2">
    <citation type="journal article" date="2021" name="PeerJ">
        <title>Extensive microbial diversity within the chicken gut microbiome revealed by metagenomics and culture.</title>
        <authorList>
            <person name="Gilroy R."/>
            <person name="Ravi A."/>
            <person name="Getino M."/>
            <person name="Pursley I."/>
            <person name="Horton D.L."/>
            <person name="Alikhan N.F."/>
            <person name="Baker D."/>
            <person name="Gharbi K."/>
            <person name="Hall N."/>
            <person name="Watson M."/>
            <person name="Adriaenssens E.M."/>
            <person name="Foster-Nyarko E."/>
            <person name="Jarju S."/>
            <person name="Secka A."/>
            <person name="Antonio M."/>
            <person name="Oren A."/>
            <person name="Chaudhuri R.R."/>
            <person name="La Ragione R."/>
            <person name="Hildebrand F."/>
            <person name="Pallen M.J."/>
        </authorList>
    </citation>
    <scope>NUCLEOTIDE SEQUENCE</scope>
    <source>
        <strain evidence="2">CHK195-11698</strain>
    </source>
</reference>
<accession>A0A9D1HPV5</accession>
<sequence>MLVTNGEERLRAFSQQHHQYKATLIHDRVLHVAGLGHSNAIAIKAETSIILVDTLDNVERASQLKQLINDTFHLPVRTIIYTHGHPDHRGGAGAFKDSVKEIIAFRALKNPPKYYQELSSLLNQRANYQFGYQLSDEEAISQGIGKREDFIHGHMEPLAPTTLYAEEEVTRTIDGITLKLVRAPGECDDEIFIWIEDMRILCCADNFYACWPNLYALRGTPYRDIATWVDSLDRMLAYPADYLLTGHMEMISGPEQIHEVLTNYRDAIDFVLKETLRLMKAGLTLNEIVENVKLPEKWQNCAYLQEYYGTVSWSVRAIYNGYVGWFDGNPTSLNMTPQALYHQELVSLIGKEKLTLRIQELLSQAHYQLACELADLLEDPHLKAQALRGLASQETSANGRHYYICQAQLLEND</sequence>
<dbReference type="InterPro" id="IPR029228">
    <property type="entry name" value="Alkyl_sulf_dimr"/>
</dbReference>
<dbReference type="InterPro" id="IPR052195">
    <property type="entry name" value="Bact_Alkyl/Aryl-Sulfatase"/>
</dbReference>
<dbReference type="Proteomes" id="UP000824175">
    <property type="component" value="Unassembled WGS sequence"/>
</dbReference>
<dbReference type="InterPro" id="IPR001279">
    <property type="entry name" value="Metallo-B-lactamas"/>
</dbReference>
<dbReference type="InterPro" id="IPR036866">
    <property type="entry name" value="RibonucZ/Hydroxyglut_hydro"/>
</dbReference>
<dbReference type="Gene3D" id="3.60.15.30">
    <property type="entry name" value="Metallo-beta-lactamase domain"/>
    <property type="match status" value="1"/>
</dbReference>
<dbReference type="InterPro" id="IPR044097">
    <property type="entry name" value="Bds1/SdsA1_MBL-fold"/>
</dbReference>
<gene>
    <name evidence="2" type="ORF">IAD15_04495</name>
</gene>
<proteinExistence type="predicted"/>
<comment type="caution">
    <text evidence="2">The sequence shown here is derived from an EMBL/GenBank/DDBJ whole genome shotgun (WGS) entry which is preliminary data.</text>
</comment>
<protein>
    <submittedName>
        <fullName evidence="2">Alkyl/aryl-sulfatase</fullName>
    </submittedName>
</protein>
<dbReference type="PANTHER" id="PTHR43223">
    <property type="entry name" value="ALKYL/ARYL-SULFATASE"/>
    <property type="match status" value="1"/>
</dbReference>
<feature type="domain" description="Metallo-beta-lactamase" evidence="1">
    <location>
        <begin position="37"/>
        <end position="247"/>
    </location>
</feature>